<evidence type="ECO:0000313" key="3">
    <source>
        <dbReference type="Proteomes" id="UP000034923"/>
    </source>
</evidence>
<proteinExistence type="predicted"/>
<comment type="caution">
    <text evidence="2">The sequence shown here is derived from an EMBL/GenBank/DDBJ whole genome shotgun (WGS) entry which is preliminary data.</text>
</comment>
<dbReference type="Pfam" id="PF04070">
    <property type="entry name" value="DUF378"/>
    <property type="match status" value="1"/>
</dbReference>
<keyword evidence="1" id="KW-0812">Transmembrane</keyword>
<keyword evidence="1" id="KW-1133">Transmembrane helix</keyword>
<evidence type="ECO:0008006" key="4">
    <source>
        <dbReference type="Google" id="ProtNLM"/>
    </source>
</evidence>
<keyword evidence="1" id="KW-0472">Membrane</keyword>
<sequence>MCKDCCKKGGCTTALVGKILVIVGGVNWGLVGLGMLLGSVGGWNVVNMILGSVPVLEAVVYVLVGISAVMMIFGCKCGKCVNGVCACCANTDANKTEGGM</sequence>
<name>A0A0G0C9Y9_9BACT</name>
<evidence type="ECO:0000313" key="2">
    <source>
        <dbReference type="EMBL" id="KKP72936.1"/>
    </source>
</evidence>
<dbReference type="InterPro" id="IPR007211">
    <property type="entry name" value="DUF378"/>
</dbReference>
<feature type="transmembrane region" description="Helical" evidence="1">
    <location>
        <begin position="12"/>
        <end position="37"/>
    </location>
</feature>
<dbReference type="AlphaFoldDB" id="A0A0G0C9Y9"/>
<reference evidence="2 3" key="1">
    <citation type="journal article" date="2015" name="Nature">
        <title>rRNA introns, odd ribosomes, and small enigmatic genomes across a large radiation of phyla.</title>
        <authorList>
            <person name="Brown C.T."/>
            <person name="Hug L.A."/>
            <person name="Thomas B.C."/>
            <person name="Sharon I."/>
            <person name="Castelle C.J."/>
            <person name="Singh A."/>
            <person name="Wilkins M.J."/>
            <person name="Williams K.H."/>
            <person name="Banfield J.F."/>
        </authorList>
    </citation>
    <scope>NUCLEOTIDE SEQUENCE [LARGE SCALE GENOMIC DNA]</scope>
</reference>
<gene>
    <name evidence="2" type="ORF">UR70_C0002G0005</name>
</gene>
<dbReference type="Proteomes" id="UP000034923">
    <property type="component" value="Unassembled WGS sequence"/>
</dbReference>
<protein>
    <recommendedName>
        <fullName evidence="4">DUF378 domain-containing protein</fullName>
    </recommendedName>
</protein>
<organism evidence="2 3">
    <name type="scientific">Candidatus Nomurabacteria bacterium GW2011_GWB1_35_20</name>
    <dbReference type="NCBI Taxonomy" id="1618740"/>
    <lineage>
        <taxon>Bacteria</taxon>
        <taxon>Candidatus Nomuraibacteriota</taxon>
    </lineage>
</organism>
<feature type="transmembrane region" description="Helical" evidence="1">
    <location>
        <begin position="49"/>
        <end position="73"/>
    </location>
</feature>
<accession>A0A0G0C9Y9</accession>
<dbReference type="EMBL" id="LBQE01000002">
    <property type="protein sequence ID" value="KKP72936.1"/>
    <property type="molecule type" value="Genomic_DNA"/>
</dbReference>
<evidence type="ECO:0000256" key="1">
    <source>
        <dbReference type="SAM" id="Phobius"/>
    </source>
</evidence>